<dbReference type="AlphaFoldDB" id="A0A934VG13"/>
<dbReference type="InterPro" id="IPR017958">
    <property type="entry name" value="Gln-tRNA_amidoTrfase_suB_CS"/>
</dbReference>
<evidence type="ECO:0000256" key="2">
    <source>
        <dbReference type="ARBA" id="ARBA00011123"/>
    </source>
</evidence>
<keyword evidence="6 11" id="KW-0067">ATP-binding</keyword>
<dbReference type="HAMAP" id="MF_00121">
    <property type="entry name" value="GatB"/>
    <property type="match status" value="1"/>
</dbReference>
<dbReference type="NCBIfam" id="TIGR00133">
    <property type="entry name" value="gatB"/>
    <property type="match status" value="1"/>
</dbReference>
<dbReference type="NCBIfam" id="NF004014">
    <property type="entry name" value="PRK05477.1-4"/>
    <property type="match status" value="1"/>
</dbReference>
<keyword evidence="7 11" id="KW-0648">Protein biosynthesis</keyword>
<dbReference type="Proteomes" id="UP000658278">
    <property type="component" value="Unassembled WGS sequence"/>
</dbReference>
<evidence type="ECO:0000256" key="1">
    <source>
        <dbReference type="ARBA" id="ARBA00005306"/>
    </source>
</evidence>
<dbReference type="SUPFAM" id="SSF89095">
    <property type="entry name" value="GatB/YqeY motif"/>
    <property type="match status" value="1"/>
</dbReference>
<comment type="similarity">
    <text evidence="1 11">Belongs to the GatB/GatE family. GatB subfamily.</text>
</comment>
<comment type="function">
    <text evidence="8 11">Allows the formation of correctly charged Asn-tRNA(Asn) or Gln-tRNA(Gln) through the transamidation of misacylated Asp-tRNA(Asn) or Glu-tRNA(Gln) in organisms which lack either or both of asparaginyl-tRNA or glutaminyl-tRNA synthetases. The reaction takes place in the presence of glutamine and ATP through an activated phospho-Asp-tRNA(Asn) or phospho-Glu-tRNA(Gln).</text>
</comment>
<dbReference type="Gene3D" id="1.10.150.380">
    <property type="entry name" value="GatB domain, N-terminal subdomain"/>
    <property type="match status" value="1"/>
</dbReference>
<dbReference type="Gene3D" id="1.10.10.410">
    <property type="match status" value="1"/>
</dbReference>
<evidence type="ECO:0000256" key="9">
    <source>
        <dbReference type="ARBA" id="ARBA00047380"/>
    </source>
</evidence>
<dbReference type="SMART" id="SM00845">
    <property type="entry name" value="GatB_Yqey"/>
    <property type="match status" value="1"/>
</dbReference>
<comment type="catalytic activity">
    <reaction evidence="9 11">
        <text>L-aspartyl-tRNA(Asn) + L-glutamine + ATP + H2O = L-asparaginyl-tRNA(Asn) + L-glutamate + ADP + phosphate + 2 H(+)</text>
        <dbReference type="Rhea" id="RHEA:14513"/>
        <dbReference type="Rhea" id="RHEA-COMP:9674"/>
        <dbReference type="Rhea" id="RHEA-COMP:9677"/>
        <dbReference type="ChEBI" id="CHEBI:15377"/>
        <dbReference type="ChEBI" id="CHEBI:15378"/>
        <dbReference type="ChEBI" id="CHEBI:29985"/>
        <dbReference type="ChEBI" id="CHEBI:30616"/>
        <dbReference type="ChEBI" id="CHEBI:43474"/>
        <dbReference type="ChEBI" id="CHEBI:58359"/>
        <dbReference type="ChEBI" id="CHEBI:78515"/>
        <dbReference type="ChEBI" id="CHEBI:78516"/>
        <dbReference type="ChEBI" id="CHEBI:456216"/>
    </reaction>
</comment>
<dbReference type="PROSITE" id="PS01234">
    <property type="entry name" value="GATB"/>
    <property type="match status" value="1"/>
</dbReference>
<dbReference type="InterPro" id="IPR003789">
    <property type="entry name" value="Asn/Gln_tRNA_amidoTrase-B-like"/>
</dbReference>
<dbReference type="Pfam" id="PF02934">
    <property type="entry name" value="GatB_N"/>
    <property type="match status" value="1"/>
</dbReference>
<dbReference type="PANTHER" id="PTHR11659:SF0">
    <property type="entry name" value="GLUTAMYL-TRNA(GLN) AMIDOTRANSFERASE SUBUNIT B, MITOCHONDRIAL"/>
    <property type="match status" value="1"/>
</dbReference>
<comment type="subunit">
    <text evidence="2 11">Heterotrimer of A, B and C subunits.</text>
</comment>
<dbReference type="SUPFAM" id="SSF55931">
    <property type="entry name" value="Glutamine synthetase/guanido kinase"/>
    <property type="match status" value="1"/>
</dbReference>
<evidence type="ECO:0000256" key="11">
    <source>
        <dbReference type="HAMAP-Rule" id="MF_00121"/>
    </source>
</evidence>
<dbReference type="PANTHER" id="PTHR11659">
    <property type="entry name" value="GLUTAMYL-TRNA GLN AMIDOTRANSFERASE SUBUNIT B MITOCHONDRIAL AND PROKARYOTIC PET112-RELATED"/>
    <property type="match status" value="1"/>
</dbReference>
<accession>A0A934VG13</accession>
<feature type="domain" description="Asn/Gln amidotransferase" evidence="12">
    <location>
        <begin position="334"/>
        <end position="482"/>
    </location>
</feature>
<evidence type="ECO:0000313" key="13">
    <source>
        <dbReference type="EMBL" id="MBK1827567.1"/>
    </source>
</evidence>
<evidence type="ECO:0000313" key="14">
    <source>
        <dbReference type="Proteomes" id="UP000658278"/>
    </source>
</evidence>
<dbReference type="InterPro" id="IPR006075">
    <property type="entry name" value="Asn/Gln-tRNA_Trfase_suB/E_cat"/>
</dbReference>
<dbReference type="GO" id="GO:0005524">
    <property type="term" value="F:ATP binding"/>
    <property type="evidence" value="ECO:0007669"/>
    <property type="project" value="UniProtKB-KW"/>
</dbReference>
<dbReference type="InterPro" id="IPR004413">
    <property type="entry name" value="GatB"/>
</dbReference>
<dbReference type="EMBL" id="JAENII010000007">
    <property type="protein sequence ID" value="MBK1827567.1"/>
    <property type="molecule type" value="Genomic_DNA"/>
</dbReference>
<comment type="caution">
    <text evidence="13">The sequence shown here is derived from an EMBL/GenBank/DDBJ whole genome shotgun (WGS) entry which is preliminary data.</text>
</comment>
<evidence type="ECO:0000259" key="12">
    <source>
        <dbReference type="SMART" id="SM00845"/>
    </source>
</evidence>
<sequence length="483" mass="53879">MYLVTIGLEVHCQVKTRTKMFCSCETSFADEPNTHTCPVCLGLPGALPVLNRHAIEKTLLAGLQLDCGAPEISKWDRKNYFYPDMPKNYQTTQMDLPLCIGGEVPLYHHNYPTDVRKNIPRPDFKCRLNRIHLEEDVAKSTHLGTSSIIDYNRAGTPLMEIVTEPDIQSSAEAFAFLRSLQMILQQAGISDADMEKGQLRCDVNISIRKEESDPLGNRIELKNLNSISAVRRAIDFEIERQSADLDQGIPQVQSTCRWDDDRGESQLLRTKEDAHDYRYFPCPDLLPIRTAPILEKVRPLTTERPHDRASRYEADYQLTAYDASVLSSDIPLATYFETLAATPKLPGKKAANFLINTLLGLLNERSTPVADSPVTPEKTGQLLTLVESGQLALNQAKEVLLVLLDSPDKEPSTVAKEMGFEPADASEIEAFCDQAIEANPKQVAEIQAGNEKLVNFLTGQVMKLSKGKANPKQVTEIIRSKIL</sequence>
<dbReference type="RefSeq" id="WP_200279146.1">
    <property type="nucleotide sequence ID" value="NZ_JAENII010000007.1"/>
</dbReference>
<proteinExistence type="inferred from homology"/>
<name>A0A934VG13_9BACT</name>
<dbReference type="FunFam" id="1.10.10.410:FF:000001">
    <property type="entry name" value="Aspartyl/glutamyl-tRNA(Asn/Gln) amidotransferase subunit B"/>
    <property type="match status" value="1"/>
</dbReference>
<keyword evidence="5 11" id="KW-0547">Nucleotide-binding</keyword>
<dbReference type="NCBIfam" id="NF004012">
    <property type="entry name" value="PRK05477.1-2"/>
    <property type="match status" value="1"/>
</dbReference>
<keyword evidence="14" id="KW-1185">Reference proteome</keyword>
<evidence type="ECO:0000256" key="8">
    <source>
        <dbReference type="ARBA" id="ARBA00024799"/>
    </source>
</evidence>
<evidence type="ECO:0000256" key="7">
    <source>
        <dbReference type="ARBA" id="ARBA00022917"/>
    </source>
</evidence>
<dbReference type="GO" id="GO:0006412">
    <property type="term" value="P:translation"/>
    <property type="evidence" value="ECO:0007669"/>
    <property type="project" value="UniProtKB-UniRule"/>
</dbReference>
<evidence type="ECO:0000256" key="4">
    <source>
        <dbReference type="ARBA" id="ARBA00022598"/>
    </source>
</evidence>
<dbReference type="InterPro" id="IPR018027">
    <property type="entry name" value="Asn/Gln_amidotransferase"/>
</dbReference>
<dbReference type="GO" id="GO:0070681">
    <property type="term" value="P:glutaminyl-tRNAGln biosynthesis via transamidation"/>
    <property type="evidence" value="ECO:0007669"/>
    <property type="project" value="TreeGrafter"/>
</dbReference>
<protein>
    <recommendedName>
        <fullName evidence="3 11">Aspartyl/glutamyl-tRNA(Asn/Gln) amidotransferase subunit B</fullName>
        <shortName evidence="11">Asp/Glu-ADT subunit B</shortName>
        <ecNumber evidence="11">6.3.5.-</ecNumber>
    </recommendedName>
</protein>
<evidence type="ECO:0000256" key="3">
    <source>
        <dbReference type="ARBA" id="ARBA00016923"/>
    </source>
</evidence>
<comment type="catalytic activity">
    <reaction evidence="10 11">
        <text>L-glutamyl-tRNA(Gln) + L-glutamine + ATP + H2O = L-glutaminyl-tRNA(Gln) + L-glutamate + ADP + phosphate + H(+)</text>
        <dbReference type="Rhea" id="RHEA:17521"/>
        <dbReference type="Rhea" id="RHEA-COMP:9681"/>
        <dbReference type="Rhea" id="RHEA-COMP:9684"/>
        <dbReference type="ChEBI" id="CHEBI:15377"/>
        <dbReference type="ChEBI" id="CHEBI:15378"/>
        <dbReference type="ChEBI" id="CHEBI:29985"/>
        <dbReference type="ChEBI" id="CHEBI:30616"/>
        <dbReference type="ChEBI" id="CHEBI:43474"/>
        <dbReference type="ChEBI" id="CHEBI:58359"/>
        <dbReference type="ChEBI" id="CHEBI:78520"/>
        <dbReference type="ChEBI" id="CHEBI:78521"/>
        <dbReference type="ChEBI" id="CHEBI:456216"/>
    </reaction>
</comment>
<dbReference type="Pfam" id="PF02637">
    <property type="entry name" value="GatB_Yqey"/>
    <property type="match status" value="1"/>
</dbReference>
<evidence type="ECO:0000256" key="10">
    <source>
        <dbReference type="ARBA" id="ARBA00047913"/>
    </source>
</evidence>
<evidence type="ECO:0000256" key="6">
    <source>
        <dbReference type="ARBA" id="ARBA00022840"/>
    </source>
</evidence>
<dbReference type="InterPro" id="IPR042114">
    <property type="entry name" value="GatB_C_1"/>
</dbReference>
<dbReference type="InterPro" id="IPR023168">
    <property type="entry name" value="GatB_Yqey_C_2"/>
</dbReference>
<keyword evidence="4 11" id="KW-0436">Ligase</keyword>
<gene>
    <name evidence="11 13" type="primary">gatB</name>
    <name evidence="13" type="ORF">JIN81_11095</name>
</gene>
<dbReference type="EC" id="6.3.5.-" evidence="11"/>
<evidence type="ECO:0000256" key="5">
    <source>
        <dbReference type="ARBA" id="ARBA00022741"/>
    </source>
</evidence>
<dbReference type="InterPro" id="IPR014746">
    <property type="entry name" value="Gln_synth/guanido_kin_cat_dom"/>
</dbReference>
<organism evidence="13 14">
    <name type="scientific">Haloferula rosea</name>
    <dbReference type="NCBI Taxonomy" id="490093"/>
    <lineage>
        <taxon>Bacteria</taxon>
        <taxon>Pseudomonadati</taxon>
        <taxon>Verrucomicrobiota</taxon>
        <taxon>Verrucomicrobiia</taxon>
        <taxon>Verrucomicrobiales</taxon>
        <taxon>Verrucomicrobiaceae</taxon>
        <taxon>Haloferula</taxon>
    </lineage>
</organism>
<reference evidence="13" key="1">
    <citation type="submission" date="2021-01" db="EMBL/GenBank/DDBJ databases">
        <title>Modified the classification status of verrucomicrobia.</title>
        <authorList>
            <person name="Feng X."/>
        </authorList>
    </citation>
    <scope>NUCLEOTIDE SEQUENCE</scope>
    <source>
        <strain evidence="13">KCTC 22201</strain>
    </source>
</reference>
<dbReference type="InterPro" id="IPR017959">
    <property type="entry name" value="Asn/Gln-tRNA_amidoTrfase_suB/E"/>
</dbReference>
<dbReference type="GO" id="GO:0050567">
    <property type="term" value="F:glutaminyl-tRNA synthase (glutamine-hydrolyzing) activity"/>
    <property type="evidence" value="ECO:0007669"/>
    <property type="project" value="UniProtKB-UniRule"/>
</dbReference>